<dbReference type="InterPro" id="IPR024735">
    <property type="entry name" value="TcpC"/>
</dbReference>
<organism evidence="2 3">
    <name type="scientific">Brevibacterium aurantiacum</name>
    <dbReference type="NCBI Taxonomy" id="273384"/>
    <lineage>
        <taxon>Bacteria</taxon>
        <taxon>Bacillati</taxon>
        <taxon>Actinomycetota</taxon>
        <taxon>Actinomycetes</taxon>
        <taxon>Micrococcales</taxon>
        <taxon>Brevibacteriaceae</taxon>
        <taxon>Brevibacterium</taxon>
    </lineage>
</organism>
<proteinExistence type="predicted"/>
<evidence type="ECO:0000313" key="2">
    <source>
        <dbReference type="EMBL" id="SMX97090.1"/>
    </source>
</evidence>
<sequence>MLGLLNKKNPEVDDGADSAEEQLRPRQPRKKLFSLPQLDSLAARFGKKKPVADEDHEQSVGRVMVSTQHNQWIRKVIGYGAIAAVACGPIALVQESQDEPVQPPPAVESGTNAGDLTAHDRAGAFGSMVVSKWLTSTRADSEALDKYFVDSSTNGFETTPMEITRPSVVSATKDANGLWSVVIAVDTKSTEKVKGKDDKTTWTTRHFELPVRLDANGGAVAQRAPAMIPLPDSAEGKTFAYGEDVSPTGAIAAMSDEFLNALLVGKGDVSRLTTPGSDITAVESAAFASVTVSKVQATQPEAEEPTAGDANEILVTAVGKTASGEGIPLQYSMSIHSRDGRWEVKSLSQSPALESPDASTASPTEPPPSPSGSVGPTPTN</sequence>
<feature type="region of interest" description="Disordered" evidence="1">
    <location>
        <begin position="98"/>
        <end position="118"/>
    </location>
</feature>
<dbReference type="Proteomes" id="UP000234327">
    <property type="component" value="Unassembled WGS sequence"/>
</dbReference>
<evidence type="ECO:0000313" key="3">
    <source>
        <dbReference type="Proteomes" id="UP000234327"/>
    </source>
</evidence>
<feature type="region of interest" description="Disordered" evidence="1">
    <location>
        <begin position="1"/>
        <end position="31"/>
    </location>
</feature>
<dbReference type="Pfam" id="PF12642">
    <property type="entry name" value="TpcC"/>
    <property type="match status" value="1"/>
</dbReference>
<dbReference type="RefSeq" id="WP_101598648.1">
    <property type="nucleotide sequence ID" value="NZ_FXYZ01000017.1"/>
</dbReference>
<dbReference type="EMBL" id="FXYZ01000017">
    <property type="protein sequence ID" value="SMX97090.1"/>
    <property type="molecule type" value="Genomic_DNA"/>
</dbReference>
<feature type="region of interest" description="Disordered" evidence="1">
    <location>
        <begin position="342"/>
        <end position="380"/>
    </location>
</feature>
<dbReference type="AlphaFoldDB" id="A0A2H1KBI2"/>
<evidence type="ECO:0000256" key="1">
    <source>
        <dbReference type="SAM" id="MobiDB-lite"/>
    </source>
</evidence>
<name>A0A2H1KBI2_BREAU</name>
<gene>
    <name evidence="2" type="ORF">BAURA63_03164</name>
</gene>
<protein>
    <submittedName>
        <fullName evidence="2">Conjugative transposon protein TcpC</fullName>
    </submittedName>
</protein>
<feature type="compositionally biased region" description="Low complexity" evidence="1">
    <location>
        <begin position="371"/>
        <end position="380"/>
    </location>
</feature>
<reference evidence="2 3" key="1">
    <citation type="submission" date="2017-03" db="EMBL/GenBank/DDBJ databases">
        <authorList>
            <person name="Afonso C.L."/>
            <person name="Miller P.J."/>
            <person name="Scott M.A."/>
            <person name="Spackman E."/>
            <person name="Goraichik I."/>
            <person name="Dimitrov K.M."/>
            <person name="Suarez D.L."/>
            <person name="Swayne D.E."/>
        </authorList>
    </citation>
    <scope>NUCLEOTIDE SEQUENCE [LARGE SCALE GENOMIC DNA]</scope>
    <source>
        <strain evidence="3">6(3)</strain>
    </source>
</reference>
<accession>A0A2H1KBI2</accession>